<evidence type="ECO:0000256" key="3">
    <source>
        <dbReference type="ARBA" id="ARBA00022833"/>
    </source>
</evidence>
<evidence type="ECO:0000313" key="7">
    <source>
        <dbReference type="EMBL" id="CAH0110038.1"/>
    </source>
</evidence>
<dbReference type="AlphaFoldDB" id="A0A8J2S276"/>
<keyword evidence="2 4" id="KW-0863">Zinc-finger</keyword>
<gene>
    <name evidence="7" type="ORF">DGAL_LOCUS13535</name>
</gene>
<dbReference type="GO" id="GO:0008270">
    <property type="term" value="F:zinc ion binding"/>
    <property type="evidence" value="ECO:0007669"/>
    <property type="project" value="UniProtKB-KW"/>
</dbReference>
<feature type="region of interest" description="Disordered" evidence="5">
    <location>
        <begin position="99"/>
        <end position="123"/>
    </location>
</feature>
<dbReference type="PROSITE" id="PS00518">
    <property type="entry name" value="ZF_RING_1"/>
    <property type="match status" value="1"/>
</dbReference>
<evidence type="ECO:0000256" key="4">
    <source>
        <dbReference type="PROSITE-ProRule" id="PRU00175"/>
    </source>
</evidence>
<proteinExistence type="predicted"/>
<keyword evidence="8" id="KW-1185">Reference proteome</keyword>
<reference evidence="7" key="1">
    <citation type="submission" date="2021-11" db="EMBL/GenBank/DDBJ databases">
        <authorList>
            <person name="Schell T."/>
        </authorList>
    </citation>
    <scope>NUCLEOTIDE SEQUENCE</scope>
    <source>
        <strain evidence="7">M5</strain>
    </source>
</reference>
<evidence type="ECO:0000256" key="2">
    <source>
        <dbReference type="ARBA" id="ARBA00022771"/>
    </source>
</evidence>
<evidence type="ECO:0000313" key="8">
    <source>
        <dbReference type="Proteomes" id="UP000789390"/>
    </source>
</evidence>
<accession>A0A8J2S276</accession>
<feature type="region of interest" description="Disordered" evidence="5">
    <location>
        <begin position="192"/>
        <end position="213"/>
    </location>
</feature>
<sequence length="290" mass="34806">MSADKEFLVTCSVCLCDYDDESRKQKFLPCLHSFCQSCLTQVKQFDRIKCPICRCEVRLLSGDVSTLPDTYFECLREMEKKMKEIQLKEMEKTRKIEEMKQEKEEMKREKEEMKREKEKMKREKEKMKQEQEEMKRKIAQQGGQIDLLRWSKNRLAADCDELKRFNQHMETVVVSKDRQICSLKKFATTKKLEDTQNQKRPDEAQTERNEDLYFPDPEDIFQLRDEADGENALRDLLYPEDPSEDLNNEEWIDHQDYIEESNEEESRCMNAFEDDFCDSMADHLEFLNIM</sequence>
<name>A0A8J2S276_9CRUS</name>
<evidence type="ECO:0000259" key="6">
    <source>
        <dbReference type="PROSITE" id="PS50089"/>
    </source>
</evidence>
<dbReference type="OrthoDB" id="252722at2759"/>
<feature type="domain" description="RING-type" evidence="6">
    <location>
        <begin position="11"/>
        <end position="54"/>
    </location>
</feature>
<dbReference type="SMART" id="SM00184">
    <property type="entry name" value="RING"/>
    <property type="match status" value="1"/>
</dbReference>
<dbReference type="InterPro" id="IPR017907">
    <property type="entry name" value="Znf_RING_CS"/>
</dbReference>
<organism evidence="7 8">
    <name type="scientific">Daphnia galeata</name>
    <dbReference type="NCBI Taxonomy" id="27404"/>
    <lineage>
        <taxon>Eukaryota</taxon>
        <taxon>Metazoa</taxon>
        <taxon>Ecdysozoa</taxon>
        <taxon>Arthropoda</taxon>
        <taxon>Crustacea</taxon>
        <taxon>Branchiopoda</taxon>
        <taxon>Diplostraca</taxon>
        <taxon>Cladocera</taxon>
        <taxon>Anomopoda</taxon>
        <taxon>Daphniidae</taxon>
        <taxon>Daphnia</taxon>
    </lineage>
</organism>
<dbReference type="EMBL" id="CAKKLH010000298">
    <property type="protein sequence ID" value="CAH0110038.1"/>
    <property type="molecule type" value="Genomic_DNA"/>
</dbReference>
<dbReference type="Pfam" id="PF13445">
    <property type="entry name" value="zf-RING_UBOX"/>
    <property type="match status" value="1"/>
</dbReference>
<dbReference type="InterPro" id="IPR001841">
    <property type="entry name" value="Znf_RING"/>
</dbReference>
<keyword evidence="3" id="KW-0862">Zinc</keyword>
<dbReference type="InterPro" id="IPR051435">
    <property type="entry name" value="RING_finger_E3_ubiq-ligases"/>
</dbReference>
<evidence type="ECO:0000256" key="1">
    <source>
        <dbReference type="ARBA" id="ARBA00022723"/>
    </source>
</evidence>
<dbReference type="InterPro" id="IPR027370">
    <property type="entry name" value="Znf-RING_euk"/>
</dbReference>
<dbReference type="Proteomes" id="UP000789390">
    <property type="component" value="Unassembled WGS sequence"/>
</dbReference>
<comment type="caution">
    <text evidence="7">The sequence shown here is derived from an EMBL/GenBank/DDBJ whole genome shotgun (WGS) entry which is preliminary data.</text>
</comment>
<dbReference type="SUPFAM" id="SSF57850">
    <property type="entry name" value="RING/U-box"/>
    <property type="match status" value="1"/>
</dbReference>
<dbReference type="Gene3D" id="3.30.40.10">
    <property type="entry name" value="Zinc/RING finger domain, C3HC4 (zinc finger)"/>
    <property type="match status" value="1"/>
</dbReference>
<dbReference type="PANTHER" id="PTHR22791:SF34">
    <property type="entry name" value="RING-TYPE DOMAIN-CONTAINING PROTEIN"/>
    <property type="match status" value="1"/>
</dbReference>
<dbReference type="PROSITE" id="PS50089">
    <property type="entry name" value="ZF_RING_2"/>
    <property type="match status" value="1"/>
</dbReference>
<dbReference type="InterPro" id="IPR013083">
    <property type="entry name" value="Znf_RING/FYVE/PHD"/>
</dbReference>
<evidence type="ECO:0000256" key="5">
    <source>
        <dbReference type="SAM" id="MobiDB-lite"/>
    </source>
</evidence>
<feature type="compositionally biased region" description="Basic and acidic residues" evidence="5">
    <location>
        <begin position="192"/>
        <end position="211"/>
    </location>
</feature>
<dbReference type="PANTHER" id="PTHR22791">
    <property type="entry name" value="RING-TYPE DOMAIN-CONTAINING PROTEIN"/>
    <property type="match status" value="1"/>
</dbReference>
<keyword evidence="1" id="KW-0479">Metal-binding</keyword>
<dbReference type="GO" id="GO:0061630">
    <property type="term" value="F:ubiquitin protein ligase activity"/>
    <property type="evidence" value="ECO:0007669"/>
    <property type="project" value="TreeGrafter"/>
</dbReference>
<dbReference type="GO" id="GO:0016567">
    <property type="term" value="P:protein ubiquitination"/>
    <property type="evidence" value="ECO:0007669"/>
    <property type="project" value="TreeGrafter"/>
</dbReference>
<protein>
    <recommendedName>
        <fullName evidence="6">RING-type domain-containing protein</fullName>
    </recommendedName>
</protein>